<comment type="caution">
    <text evidence="2">The sequence shown here is derived from an EMBL/GenBank/DDBJ whole genome shotgun (WGS) entry which is preliminary data.</text>
</comment>
<keyword evidence="3" id="KW-1185">Reference proteome</keyword>
<reference evidence="2" key="1">
    <citation type="submission" date="2021-01" db="EMBL/GenBank/DDBJ databases">
        <authorList>
            <consortium name="Genoscope - CEA"/>
            <person name="William W."/>
        </authorList>
    </citation>
    <scope>NUCLEOTIDE SEQUENCE</scope>
</reference>
<sequence length="2400" mass="280531">MMFFNCEKSQNSYKSCHFSCLECDGPTKHDCLTCDYSQNRIYLEEYKVCLCIYGTTDLDNQCIDYSTYGINIIEKIKQEFKCSYGYFEFENNCWKCPSTIRDNLIKCVDCIINPKTWIYNPYCQYDFVTDNTQSPYIKIDYEKVYYTFDGMELKVCEHCDSIPNIYQDYMITQNRVYSFCQNCNFESTEYQNTQDRFSCFFFENCQNCEINISQPQCTQCRMNYVLKDGICQFYSIQNTKQQICDSPNYINFNNICILCPIQNCRFCFEYLRNDHKKNTLFIKQQFSTIEEEILIGCAECLKGYIFDFTIGQCIYQQTKLNNCLRSYINQQNEELCTLSSINDFTVAPEISNCQNILYQCKQCVQTPQYIQKCIICEEGYSSSLNTGICQLNQNLPNTKYGVLWPDSNIWSMLVQSFTILFMQNTPGIYNSINRLINFSVECLDGYEIIGQKCMKYCDKNCQKCLIQDSLNKFTCTLCSLNYYQQPYRVQDNGKCIVCPPLCLVCQERSIDSILNINPYFIINETNIQYTTYCVQSIQNSNVFVDPYLQIAQYSYSDEIQKAYEYPVLWLCSGDSTIFELNNLDSSYFNQIGLQQFILKMQLQNPCGGREIINNLKTTIFSLQIIKLQFTGILLPLALDNTLNFSNFDQVEFSNLQIKIKDVLKFIFFNRGMPIDFIIQNTSFYSNKLSSTEFKIQFDVYQIFHMYNISIFDANFNNIIIFKVNSTNLNEDILIDLFFLTNCTFNNTVLFSFKTTQKKLVIQNLFIDQCQFYNSLLFSFNQDIDYQSTIIIQSITIKNSQFNNSQFIQSYDKNKLSILFFQMIENKIENSQLLRISNDFSIFNLLIKQNFFIESILIEKLFSNSYENKLIINEIQVISNIFQNFQVLVINEIKIPYLIELKNLDFKDNINPQMDIQEYLFQLSSSILKIQNVFLLNTINLRYFSLFNITTINIENITIENELQQHRIPLQQYCLINQQFHSKLLFLQGFQSIYMSFIILKNQISMDQSLIEILSNVEIGTQKTEKIFIENVNVTRNILLRTNQGNVFSIISIFSEKVQQINLQNIFFSENSYHQYMVDLTLNSASLLFISSLHSYVLIQDIKCLENSLTNSSNSFIKISSNQITIISIKISNHNYIRKEFWNEFYELQLQDNLNEIEVNYMIQQVLSFQNNGGALQIYADTFTIENSLFLYIIAESSFALNIITKGNGFVTLSNLYISNCQNNLFLNSEREGSISINSKNSYLTLIIQNFTLKNLYNKLAPSILSIQSSDIKNDISIKNGQILNCFSLKNSFVAFLFNPENANQNQVSIENILIEQNEQDLLFFNSQLELLDLITLSKITQDNAIFNILGCNLKIKKLTFNGIVQSSIFKLINCVKLLLFDINFDEVTIFYNLKLIHIEQDVQFKSLMQIHNVHIQHINIFNNKNYKFQIIYPNFFIDYKSCKIQKLVSQLNKNQQIEKLFNNFEQIQFYSTQNGSIFEINCSNNETKIYLKQIILNNHECQFCKNGLIFLQLVDFTQIRIEEFLCIGNIINSFGCITASSDQKTKGKLFVFNSFFINNSGSQGIALSSINVKTILQNLKILNNTAILIGGGLFLDLTSDEFQIKFTIISNNKAREGGGIYLNGDSTLNQINFHKSLLVLNQAQLQTNNLQELPSHLDLSINFQTLLSNKQIIEQKQISQLKLNPYRIIEQGKSFMANQLMIPSNQEILKYQIYYPKYLKYISYITEFSISFKNRFNEQLLNFSDSSCLIVQSTFDINTLEKLGSTNISLIEFNQITNNFNLGTLIFSMNPYNQSALVFKISAFCKAKNYTEELQYDIIIKGLVCQLGEFYHQNGCSTCQDNQGFYSVTYNATKCSIFDKSKFEAITSNNINLKLGFWRPHYLSDIIVDCFKSLQSCKGGWTVGDDTCIIGHIGGLCEECDKYNIRGDGYYFKNDQNISCLNCNYNSANILSVILIALWAIISTLITLRSVEKTNQAFMQLKINQKFSNILFKLNFDQESILLKLYLNYLWIFSLIFTFNIQFSFSFIFVNKMSDTSYFMTRNLDCQIIQSFKMELIYSRVIVMITLIIILILIIQSGISIFSIITKVKFHNNILSITLLYLYIQNFAAIINQLLSIVAKRQISNIDYVQGDVSLLFQTQHHYSWIVKFAIPISMILGFILPIVLLCFLYFNKEQFNKIKFRRHIGYLINEYRKNRFFWEWIKLWKKTTIIIILIYFETNVLLKGFLIVVCLMIYQFMTYQYQPYIYEKLNKLDLQTGQLCSLAIILAAVKYNSEQESDNFSAGVLQIVIILLSIGFSYPYIFKILQVYYQKYKEQFIMLLIVILTKLSPKQNLIFKFTNKLNLWKQKQDRIKRNFNKMRFQTILKKRFNNKDQIQMNIPNTTQYQEDQPQFKFLISQKE</sequence>
<feature type="transmembrane region" description="Helical" evidence="1">
    <location>
        <begin position="2061"/>
        <end position="2082"/>
    </location>
</feature>
<keyword evidence="1" id="KW-0472">Membrane</keyword>
<organism evidence="2 3">
    <name type="scientific">Paramecium pentaurelia</name>
    <dbReference type="NCBI Taxonomy" id="43138"/>
    <lineage>
        <taxon>Eukaryota</taxon>
        <taxon>Sar</taxon>
        <taxon>Alveolata</taxon>
        <taxon>Ciliophora</taxon>
        <taxon>Intramacronucleata</taxon>
        <taxon>Oligohymenophorea</taxon>
        <taxon>Peniculida</taxon>
        <taxon>Parameciidae</taxon>
        <taxon>Paramecium</taxon>
    </lineage>
</organism>
<feature type="transmembrane region" description="Helical" evidence="1">
    <location>
        <begin position="2009"/>
        <end position="2030"/>
    </location>
</feature>
<dbReference type="Proteomes" id="UP000689195">
    <property type="component" value="Unassembled WGS sequence"/>
</dbReference>
<evidence type="ECO:0000313" key="3">
    <source>
        <dbReference type="Proteomes" id="UP000689195"/>
    </source>
</evidence>
<evidence type="ECO:0000313" key="2">
    <source>
        <dbReference type="EMBL" id="CAD8181135.1"/>
    </source>
</evidence>
<evidence type="ECO:0000256" key="1">
    <source>
        <dbReference type="SAM" id="Phobius"/>
    </source>
</evidence>
<name>A0A8S1VY86_9CILI</name>
<evidence type="ECO:0008006" key="4">
    <source>
        <dbReference type="Google" id="ProtNLM"/>
    </source>
</evidence>
<keyword evidence="1" id="KW-0812">Transmembrane</keyword>
<feature type="transmembrane region" description="Helical" evidence="1">
    <location>
        <begin position="2145"/>
        <end position="2171"/>
    </location>
</feature>
<feature type="transmembrane region" description="Helical" evidence="1">
    <location>
        <begin position="1950"/>
        <end position="1971"/>
    </location>
</feature>
<dbReference type="OrthoDB" id="77931at2759"/>
<gene>
    <name evidence="2" type="ORF">PPENT_87.1.T0750219</name>
</gene>
<dbReference type="PANTHER" id="PTHR11319:SF35">
    <property type="entry name" value="OUTER MEMBRANE PROTEIN PMPC-RELATED"/>
    <property type="match status" value="1"/>
</dbReference>
<feature type="transmembrane region" description="Helical" evidence="1">
    <location>
        <begin position="2284"/>
        <end position="2302"/>
    </location>
</feature>
<keyword evidence="1" id="KW-1133">Transmembrane helix</keyword>
<feature type="transmembrane region" description="Helical" evidence="1">
    <location>
        <begin position="2094"/>
        <end position="2115"/>
    </location>
</feature>
<protein>
    <recommendedName>
        <fullName evidence="4">Transmembrane protein</fullName>
    </recommendedName>
</protein>
<dbReference type="PANTHER" id="PTHR11319">
    <property type="entry name" value="G PROTEIN-COUPLED RECEPTOR-RELATED"/>
    <property type="match status" value="1"/>
</dbReference>
<feature type="transmembrane region" description="Helical" evidence="1">
    <location>
        <begin position="2210"/>
        <end position="2235"/>
    </location>
</feature>
<accession>A0A8S1VY86</accession>
<proteinExistence type="predicted"/>
<dbReference type="EMBL" id="CAJJDO010000075">
    <property type="protein sequence ID" value="CAD8181135.1"/>
    <property type="molecule type" value="Genomic_DNA"/>
</dbReference>